<name>A0A1E3I5Y8_9TREE</name>
<keyword evidence="2" id="KW-1185">Reference proteome</keyword>
<dbReference type="RefSeq" id="XP_018997822.1">
    <property type="nucleotide sequence ID" value="XM_019133117.1"/>
</dbReference>
<dbReference type="Proteomes" id="UP000094065">
    <property type="component" value="Unassembled WGS sequence"/>
</dbReference>
<dbReference type="EMBL" id="AWGJ01000001">
    <property type="protein sequence ID" value="ODN84019.1"/>
    <property type="molecule type" value="Genomic_DNA"/>
</dbReference>
<evidence type="ECO:0000313" key="1">
    <source>
        <dbReference type="EMBL" id="ODN84019.1"/>
    </source>
</evidence>
<dbReference type="GeneID" id="30151360"/>
<sequence length="163" mass="18319">MASLPHVSTQMPPLLAYADFAPNREALGITRITYNQFATITLDFEASHPRTHAFENGLVPPGFPCAFLKQLEICFSWFGEWSTSGAEGQNAWREGVNEGVLEMLRQKLVVRIDISQAVDARLAPHQPLFDMFAEFYQISLGNQRKNPKKPIALAVEYHKSLAE</sequence>
<dbReference type="AlphaFoldDB" id="A0A1E3I5Y8"/>
<protein>
    <submittedName>
        <fullName evidence="1">Uncharacterized protein</fullName>
    </submittedName>
</protein>
<evidence type="ECO:0000313" key="2">
    <source>
        <dbReference type="Proteomes" id="UP000094065"/>
    </source>
</evidence>
<accession>A0A1E3I5Y8</accession>
<comment type="caution">
    <text evidence="1">The sequence shown here is derived from an EMBL/GenBank/DDBJ whole genome shotgun (WGS) entry which is preliminary data.</text>
</comment>
<proteinExistence type="predicted"/>
<reference evidence="1 2" key="1">
    <citation type="submission" date="2016-06" db="EMBL/GenBank/DDBJ databases">
        <title>Evolution of pathogenesis and genome organization in the Tremellales.</title>
        <authorList>
            <person name="Cuomo C."/>
            <person name="Litvintseva A."/>
            <person name="Heitman J."/>
            <person name="Chen Y."/>
            <person name="Sun S."/>
            <person name="Springer D."/>
            <person name="Dromer F."/>
            <person name="Young S."/>
            <person name="Zeng Q."/>
            <person name="Chapman S."/>
            <person name="Gujja S."/>
            <person name="Saif S."/>
            <person name="Birren B."/>
        </authorList>
    </citation>
    <scope>NUCLEOTIDE SEQUENCE [LARGE SCALE GENOMIC DNA]</scope>
    <source>
        <strain evidence="1 2">CBS 6039</strain>
    </source>
</reference>
<gene>
    <name evidence="1" type="ORF">L202_00051</name>
</gene>
<organism evidence="1 2">
    <name type="scientific">Cryptococcus amylolentus CBS 6039</name>
    <dbReference type="NCBI Taxonomy" id="1295533"/>
    <lineage>
        <taxon>Eukaryota</taxon>
        <taxon>Fungi</taxon>
        <taxon>Dikarya</taxon>
        <taxon>Basidiomycota</taxon>
        <taxon>Agaricomycotina</taxon>
        <taxon>Tremellomycetes</taxon>
        <taxon>Tremellales</taxon>
        <taxon>Cryptococcaceae</taxon>
        <taxon>Cryptococcus</taxon>
    </lineage>
</organism>